<dbReference type="GO" id="GO:0016114">
    <property type="term" value="P:terpenoid biosynthetic process"/>
    <property type="evidence" value="ECO:0007669"/>
    <property type="project" value="UniProtKB-UniRule"/>
</dbReference>
<dbReference type="GO" id="GO:0008661">
    <property type="term" value="F:1-deoxy-D-xylulose-5-phosphate synthase activity"/>
    <property type="evidence" value="ECO:0007669"/>
    <property type="project" value="UniProtKB-UniRule"/>
</dbReference>
<dbReference type="UniPathway" id="UPA00064">
    <property type="reaction ID" value="UER00091"/>
</dbReference>
<comment type="function">
    <text evidence="10">Catalyzes the acyloin condensation reaction between C atoms 2 and 3 of pyruvate and glyceraldehyde 3-phosphate to yield 1-deoxy-D-xylulose-5-phosphate (DXP).</text>
</comment>
<dbReference type="GO" id="GO:0000287">
    <property type="term" value="F:magnesium ion binding"/>
    <property type="evidence" value="ECO:0007669"/>
    <property type="project" value="UniProtKB-UniRule"/>
</dbReference>
<evidence type="ECO:0000256" key="5">
    <source>
        <dbReference type="ARBA" id="ARBA00022723"/>
    </source>
</evidence>
<comment type="pathway">
    <text evidence="1 10">Metabolic intermediate biosynthesis; 1-deoxy-D-xylulose 5-phosphate biosynthesis; 1-deoxy-D-xylulose 5-phosphate from D-glyceraldehyde 3-phosphate and pyruvate: step 1/1.</text>
</comment>
<dbReference type="Pfam" id="PF02780">
    <property type="entry name" value="Transketolase_C"/>
    <property type="match status" value="1"/>
</dbReference>
<evidence type="ECO:0000256" key="4">
    <source>
        <dbReference type="ARBA" id="ARBA00022679"/>
    </source>
</evidence>
<dbReference type="PANTHER" id="PTHR43322">
    <property type="entry name" value="1-D-DEOXYXYLULOSE 5-PHOSPHATE SYNTHASE-RELATED"/>
    <property type="match status" value="1"/>
</dbReference>
<proteinExistence type="inferred from homology"/>
<accession>A0A212KYR7</accession>
<comment type="cofactor">
    <cofactor evidence="10">
        <name>Mg(2+)</name>
        <dbReference type="ChEBI" id="CHEBI:18420"/>
    </cofactor>
    <text evidence="10">Binds 1 Mg(2+) ion per subunit.</text>
</comment>
<dbReference type="InterPro" id="IPR049557">
    <property type="entry name" value="Transketolase_CS"/>
</dbReference>
<dbReference type="GO" id="GO:0009228">
    <property type="term" value="P:thiamine biosynthetic process"/>
    <property type="evidence" value="ECO:0007669"/>
    <property type="project" value="UniProtKB-UniRule"/>
</dbReference>
<feature type="domain" description="Transketolase-like pyrimidine-binding" evidence="11">
    <location>
        <begin position="359"/>
        <end position="523"/>
    </location>
</feature>
<dbReference type="CDD" id="cd02007">
    <property type="entry name" value="TPP_DXS"/>
    <property type="match status" value="1"/>
</dbReference>
<dbReference type="GO" id="GO:0030976">
    <property type="term" value="F:thiamine pyrophosphate binding"/>
    <property type="evidence" value="ECO:0007669"/>
    <property type="project" value="UniProtKB-UniRule"/>
</dbReference>
<sequence>MLDAQKTAMPIDLSGNTQGVNVAEAGHAGRDFSLKSPQAEPHGSLLDSIERPSQLGGMSEAQLQQLAGEVRQRIIEVVSRNGGHLAPSLGVVELTLALLSTFNIEKDKLVWDVGHQAYAHKLLTGRAHQFDTLRTFGGISGFPRMAESPYDHFGVGHSSTSVSAALGMALARDLSGLKHHVLAVIGDGSLTAGEAFEGLNLAGHMGRRLIVVLNDNEMSISPNVGALSLFLSRTMSRRWVRQARKEVLNFLRSIPRIGQKLALYALRGEGSFKSFFTPGMLFEAFRFNYIGPVDGHDLTSLRRHLQMAAAVEDGPVLLHVRTQKGKGYAPAEKNPTLYHGVGLFTPETGQPIPSTAKVPSFTGIFSKTLVELAEKDKRIIAITAAMPEGTGTDSFRERFPDRFVDVGICEQHAVTFAAGLASQGYRPALAIYSTFLQRSYDQVVHDVCIQNLPVTLCVDRAGLVGEDGATHHGAFDIAYLRHIPQISLLAPRDEDMLRHCLFTSLNHDGPCALRYPRGAGFGVPLDGLPRLLPPGRGEVLQDGEGIAIVAAGSRAHPALEAAAQVEEVLGFRPLVFDPIWLKPLPQEQLATIAGRFDRILFVEEGVLAGGFASAVLEFYVDNGLMRGQRIKRLGLPDSFVEHGSQLRLRELVGLRTKNIAQAIIDLSKQK</sequence>
<evidence type="ECO:0000256" key="10">
    <source>
        <dbReference type="HAMAP-Rule" id="MF_00315"/>
    </source>
</evidence>
<dbReference type="Gene3D" id="3.40.50.970">
    <property type="match status" value="2"/>
</dbReference>
<evidence type="ECO:0000256" key="2">
    <source>
        <dbReference type="ARBA" id="ARBA00011081"/>
    </source>
</evidence>
<comment type="cofactor">
    <cofactor evidence="10">
        <name>thiamine diphosphate</name>
        <dbReference type="ChEBI" id="CHEBI:58937"/>
    </cofactor>
    <text evidence="10">Binds 1 thiamine pyrophosphate per subunit.</text>
</comment>
<comment type="subunit">
    <text evidence="3 10">Homodimer.</text>
</comment>
<feature type="binding site" evidence="10">
    <location>
        <position position="216"/>
    </location>
    <ligand>
        <name>Mg(2+)</name>
        <dbReference type="ChEBI" id="CHEBI:18420"/>
    </ligand>
</feature>
<evidence type="ECO:0000256" key="6">
    <source>
        <dbReference type="ARBA" id="ARBA00022842"/>
    </source>
</evidence>
<dbReference type="InterPro" id="IPR005475">
    <property type="entry name" value="Transketolase-like_Pyr-bd"/>
</dbReference>
<reference evidence="12" key="1">
    <citation type="submission" date="2016-08" db="EMBL/GenBank/DDBJ databases">
        <authorList>
            <person name="Seilhamer J.J."/>
        </authorList>
    </citation>
    <scope>NUCLEOTIDE SEQUENCE</scope>
    <source>
        <strain evidence="12">86-1</strain>
    </source>
</reference>
<keyword evidence="6 10" id="KW-0460">Magnesium</keyword>
<evidence type="ECO:0000313" key="12">
    <source>
        <dbReference type="EMBL" id="SCM70455.1"/>
    </source>
</evidence>
<organism evidence="12">
    <name type="scientific">uncultured Desulfovibrio sp</name>
    <dbReference type="NCBI Taxonomy" id="167968"/>
    <lineage>
        <taxon>Bacteria</taxon>
        <taxon>Pseudomonadati</taxon>
        <taxon>Thermodesulfobacteriota</taxon>
        <taxon>Desulfovibrionia</taxon>
        <taxon>Desulfovibrionales</taxon>
        <taxon>Desulfovibrionaceae</taxon>
        <taxon>Desulfovibrio</taxon>
        <taxon>environmental samples</taxon>
    </lineage>
</organism>
<keyword evidence="5 10" id="KW-0479">Metal-binding</keyword>
<dbReference type="FunFam" id="3.40.50.970:FF:000005">
    <property type="entry name" value="1-deoxy-D-xylulose-5-phosphate synthase"/>
    <property type="match status" value="1"/>
</dbReference>
<feature type="binding site" evidence="10">
    <location>
        <position position="115"/>
    </location>
    <ligand>
        <name>thiamine diphosphate</name>
        <dbReference type="ChEBI" id="CHEBI:58937"/>
    </ligand>
</feature>
<name>A0A212KYR7_9BACT</name>
<evidence type="ECO:0000256" key="7">
    <source>
        <dbReference type="ARBA" id="ARBA00022977"/>
    </source>
</evidence>
<protein>
    <recommendedName>
        <fullName evidence="10">1-deoxy-D-xylulose-5-phosphate synthase</fullName>
        <ecNumber evidence="10">2.2.1.7</ecNumber>
    </recommendedName>
    <alternativeName>
        <fullName evidence="10">1-deoxyxylulose-5-phosphate synthase</fullName>
        <shortName evidence="10">DXP synthase</shortName>
        <shortName evidence="10">DXPS</shortName>
    </alternativeName>
</protein>
<evidence type="ECO:0000256" key="9">
    <source>
        <dbReference type="ARBA" id="ARBA00023229"/>
    </source>
</evidence>
<comment type="catalytic activity">
    <reaction evidence="10">
        <text>D-glyceraldehyde 3-phosphate + pyruvate + H(+) = 1-deoxy-D-xylulose 5-phosphate + CO2</text>
        <dbReference type="Rhea" id="RHEA:12605"/>
        <dbReference type="ChEBI" id="CHEBI:15361"/>
        <dbReference type="ChEBI" id="CHEBI:15378"/>
        <dbReference type="ChEBI" id="CHEBI:16526"/>
        <dbReference type="ChEBI" id="CHEBI:57792"/>
        <dbReference type="ChEBI" id="CHEBI:59776"/>
        <dbReference type="EC" id="2.2.1.7"/>
    </reaction>
</comment>
<dbReference type="EC" id="2.2.1.7" evidence="10"/>
<evidence type="ECO:0000256" key="3">
    <source>
        <dbReference type="ARBA" id="ARBA00011738"/>
    </source>
</evidence>
<feature type="binding site" evidence="10">
    <location>
        <begin position="156"/>
        <end position="158"/>
    </location>
    <ligand>
        <name>thiamine diphosphate</name>
        <dbReference type="ChEBI" id="CHEBI:58937"/>
    </ligand>
</feature>
<feature type="binding site" evidence="10">
    <location>
        <position position="328"/>
    </location>
    <ligand>
        <name>thiamine diphosphate</name>
        <dbReference type="ChEBI" id="CHEBI:58937"/>
    </ligand>
</feature>
<dbReference type="GO" id="GO:0019288">
    <property type="term" value="P:isopentenyl diphosphate biosynthetic process, methylerythritol 4-phosphate pathway"/>
    <property type="evidence" value="ECO:0007669"/>
    <property type="project" value="TreeGrafter"/>
</dbReference>
<evidence type="ECO:0000259" key="11">
    <source>
        <dbReference type="SMART" id="SM00861"/>
    </source>
</evidence>
<keyword evidence="4 10" id="KW-0808">Transferase</keyword>
<dbReference type="SUPFAM" id="SSF52922">
    <property type="entry name" value="TK C-terminal domain-like"/>
    <property type="match status" value="1"/>
</dbReference>
<dbReference type="PROSITE" id="PS00802">
    <property type="entry name" value="TRANSKETOLASE_2"/>
    <property type="match status" value="1"/>
</dbReference>
<dbReference type="InterPro" id="IPR005477">
    <property type="entry name" value="Dxylulose-5-P_synthase"/>
</dbReference>
<dbReference type="EMBL" id="FMJC01000001">
    <property type="protein sequence ID" value="SCM70455.1"/>
    <property type="molecule type" value="Genomic_DNA"/>
</dbReference>
<dbReference type="InterPro" id="IPR020826">
    <property type="entry name" value="Transketolase_BS"/>
</dbReference>
<dbReference type="InterPro" id="IPR029061">
    <property type="entry name" value="THDP-binding"/>
</dbReference>
<dbReference type="SUPFAM" id="SSF52518">
    <property type="entry name" value="Thiamin diphosphate-binding fold (THDP-binding)"/>
    <property type="match status" value="2"/>
</dbReference>
<keyword evidence="7 10" id="KW-0784">Thiamine biosynthesis</keyword>
<gene>
    <name evidence="10 12" type="primary">dxs</name>
    <name evidence="12" type="ORF">KL86DES1_10417</name>
</gene>
<feature type="binding site" evidence="10">
    <location>
        <begin position="188"/>
        <end position="189"/>
    </location>
    <ligand>
        <name>thiamine diphosphate</name>
        <dbReference type="ChEBI" id="CHEBI:58937"/>
    </ligand>
</feature>
<keyword evidence="9 10" id="KW-0414">Isoprene biosynthesis</keyword>
<dbReference type="Pfam" id="PF02779">
    <property type="entry name" value="Transket_pyr"/>
    <property type="match status" value="1"/>
</dbReference>
<feature type="binding site" evidence="10">
    <location>
        <position position="410"/>
    </location>
    <ligand>
        <name>thiamine diphosphate</name>
        <dbReference type="ChEBI" id="CHEBI:58937"/>
    </ligand>
</feature>
<dbReference type="PROSITE" id="PS00801">
    <property type="entry name" value="TRANSKETOLASE_1"/>
    <property type="match status" value="1"/>
</dbReference>
<feature type="binding site" evidence="10">
    <location>
        <position position="187"/>
    </location>
    <ligand>
        <name>Mg(2+)</name>
        <dbReference type="ChEBI" id="CHEBI:18420"/>
    </ligand>
</feature>
<dbReference type="CDD" id="cd07033">
    <property type="entry name" value="TPP_PYR_DXS_TK_like"/>
    <property type="match status" value="1"/>
</dbReference>
<dbReference type="Gene3D" id="3.40.50.920">
    <property type="match status" value="1"/>
</dbReference>
<dbReference type="NCBIfam" id="TIGR00204">
    <property type="entry name" value="dxs"/>
    <property type="match status" value="1"/>
</dbReference>
<dbReference type="NCBIfam" id="NF003933">
    <property type="entry name" value="PRK05444.2-2"/>
    <property type="match status" value="1"/>
</dbReference>
<dbReference type="InterPro" id="IPR033248">
    <property type="entry name" value="Transketolase_C"/>
</dbReference>
<dbReference type="GO" id="GO:0005829">
    <property type="term" value="C:cytosol"/>
    <property type="evidence" value="ECO:0007669"/>
    <property type="project" value="TreeGrafter"/>
</dbReference>
<dbReference type="PANTHER" id="PTHR43322:SF5">
    <property type="entry name" value="1-DEOXY-D-XYLULOSE-5-PHOSPHATE SYNTHASE, CHLOROPLASTIC"/>
    <property type="match status" value="1"/>
</dbReference>
<dbReference type="AlphaFoldDB" id="A0A212KYR7"/>
<evidence type="ECO:0000256" key="1">
    <source>
        <dbReference type="ARBA" id="ARBA00004980"/>
    </source>
</evidence>
<dbReference type="SMART" id="SM00861">
    <property type="entry name" value="Transket_pyr"/>
    <property type="match status" value="1"/>
</dbReference>
<dbReference type="Pfam" id="PF13292">
    <property type="entry name" value="DXP_synthase_N"/>
    <property type="match status" value="1"/>
</dbReference>
<dbReference type="HAMAP" id="MF_00315">
    <property type="entry name" value="DXP_synth"/>
    <property type="match status" value="1"/>
</dbReference>
<feature type="binding site" evidence="10">
    <location>
        <position position="216"/>
    </location>
    <ligand>
        <name>thiamine diphosphate</name>
        <dbReference type="ChEBI" id="CHEBI:58937"/>
    </ligand>
</feature>
<dbReference type="InterPro" id="IPR009014">
    <property type="entry name" value="Transketo_C/PFOR_II"/>
</dbReference>
<evidence type="ECO:0000256" key="8">
    <source>
        <dbReference type="ARBA" id="ARBA00023052"/>
    </source>
</evidence>
<keyword evidence="8 10" id="KW-0786">Thiamine pyrophosphate</keyword>
<comment type="similarity">
    <text evidence="2 10">Belongs to the transketolase family. DXPS subfamily.</text>
</comment>